<dbReference type="KEGG" id="ncs:NCAS_0B03830"/>
<protein>
    <recommendedName>
        <fullName evidence="9">Securin</fullName>
    </recommendedName>
</protein>
<name>G0VBZ0_NAUCA</name>
<dbReference type="GO" id="GO:0005819">
    <property type="term" value="C:spindle"/>
    <property type="evidence" value="ECO:0007669"/>
    <property type="project" value="EnsemblFungi"/>
</dbReference>
<evidence type="ECO:0000256" key="6">
    <source>
        <dbReference type="SAM" id="MobiDB-lite"/>
    </source>
</evidence>
<dbReference type="GeneID" id="96902026"/>
<dbReference type="AlphaFoldDB" id="G0VBZ0"/>
<dbReference type="GO" id="GO:1902104">
    <property type="term" value="P:positive regulation of metaphase/anaphase transition of meiotic cell cycle"/>
    <property type="evidence" value="ECO:0007669"/>
    <property type="project" value="EnsemblFungi"/>
</dbReference>
<dbReference type="GO" id="GO:1990520">
    <property type="term" value="C:separase-securin complex"/>
    <property type="evidence" value="ECO:0007669"/>
    <property type="project" value="EnsemblFungi"/>
</dbReference>
<dbReference type="FunCoup" id="G0VBZ0">
    <property type="interactions" value="206"/>
</dbReference>
<comment type="subcellular location">
    <subcellularLocation>
        <location evidence="2">Cytoplasm</location>
    </subcellularLocation>
    <subcellularLocation>
        <location evidence="1">Nucleus</location>
    </subcellularLocation>
</comment>
<dbReference type="OrthoDB" id="4065086at2759"/>
<dbReference type="GO" id="GO:0019899">
    <property type="term" value="F:enzyme binding"/>
    <property type="evidence" value="ECO:0007669"/>
    <property type="project" value="EnsemblFungi"/>
</dbReference>
<keyword evidence="5" id="KW-0539">Nucleus</keyword>
<keyword evidence="4" id="KW-0963">Cytoplasm</keyword>
<dbReference type="Pfam" id="PF04856">
    <property type="entry name" value="Securin"/>
    <property type="match status" value="1"/>
</dbReference>
<dbReference type="eggNOG" id="ENOG502S4FI">
    <property type="taxonomic scope" value="Eukaryota"/>
</dbReference>
<evidence type="ECO:0000313" key="8">
    <source>
        <dbReference type="Proteomes" id="UP000001640"/>
    </source>
</evidence>
<dbReference type="GO" id="GO:0008104">
    <property type="term" value="P:intracellular protein localization"/>
    <property type="evidence" value="ECO:0007669"/>
    <property type="project" value="EnsemblFungi"/>
</dbReference>
<evidence type="ECO:0000256" key="5">
    <source>
        <dbReference type="ARBA" id="ARBA00023242"/>
    </source>
</evidence>
<evidence type="ECO:0000256" key="2">
    <source>
        <dbReference type="ARBA" id="ARBA00004496"/>
    </source>
</evidence>
<dbReference type="GO" id="GO:0000070">
    <property type="term" value="P:mitotic sister chromatid segregation"/>
    <property type="evidence" value="ECO:0007669"/>
    <property type="project" value="EnsemblFungi"/>
</dbReference>
<feature type="region of interest" description="Disordered" evidence="6">
    <location>
        <begin position="277"/>
        <end position="302"/>
    </location>
</feature>
<feature type="compositionally biased region" description="Basic and acidic residues" evidence="6">
    <location>
        <begin position="1"/>
        <end position="19"/>
    </location>
</feature>
<evidence type="ECO:0000313" key="7">
    <source>
        <dbReference type="EMBL" id="CCC68467.1"/>
    </source>
</evidence>
<proteinExistence type="inferred from homology"/>
<dbReference type="GO" id="GO:0005737">
    <property type="term" value="C:cytoplasm"/>
    <property type="evidence" value="ECO:0007669"/>
    <property type="project" value="UniProtKB-SubCell"/>
</dbReference>
<dbReference type="Proteomes" id="UP000001640">
    <property type="component" value="Chromosome 2"/>
</dbReference>
<dbReference type="HOGENOM" id="CLU_079150_0_0_1"/>
<organism evidence="7 8">
    <name type="scientific">Naumovozyma castellii</name>
    <name type="common">Yeast</name>
    <name type="synonym">Saccharomyces castellii</name>
    <dbReference type="NCBI Taxonomy" id="27288"/>
    <lineage>
        <taxon>Eukaryota</taxon>
        <taxon>Fungi</taxon>
        <taxon>Dikarya</taxon>
        <taxon>Ascomycota</taxon>
        <taxon>Saccharomycotina</taxon>
        <taxon>Saccharomycetes</taxon>
        <taxon>Saccharomycetales</taxon>
        <taxon>Saccharomycetaceae</taxon>
        <taxon>Naumovozyma</taxon>
    </lineage>
</organism>
<accession>G0VBZ0</accession>
<dbReference type="RefSeq" id="XP_003674840.1">
    <property type="nucleotide sequence ID" value="XM_003674792.1"/>
</dbReference>
<reference evidence="7 8" key="1">
    <citation type="journal article" date="2011" name="Proc. Natl. Acad. Sci. U.S.A.">
        <title>Evolutionary erosion of yeast sex chromosomes by mating-type switching accidents.</title>
        <authorList>
            <person name="Gordon J.L."/>
            <person name="Armisen D."/>
            <person name="Proux-Wera E."/>
            <person name="Oheigeartaigh S.S."/>
            <person name="Byrne K.P."/>
            <person name="Wolfe K.H."/>
        </authorList>
    </citation>
    <scope>NUCLEOTIDE SEQUENCE [LARGE SCALE GENOMIC DNA]</scope>
    <source>
        <strain evidence="8">ATCC 76901 / BCRC 22586 / CBS 4309 / NBRC 1992 / NRRL Y-12630</strain>
    </source>
</reference>
<evidence type="ECO:0008006" key="9">
    <source>
        <dbReference type="Google" id="ProtNLM"/>
    </source>
</evidence>
<sequence length="325" mass="36910">MSLDTNEDKENKTTYESHVHSTKQSHLMPETPAHLLLKRSLSTVLKPNSVNATDELGNISPRRRQLLQLQNRLPLAKKDNNNSSFSSRKNGLNNIKKLKKYGSVLGMDALPRTKSLILKDVDDKPDDDEEDEDDNAFGLKLRNAMKQHENNSNEEENEGMSGLGIGLFHDNEDNSKSKLGGLQQLIRENTKERSTSKIRSPLKTIGQDTDSDREIEYAPIREEPLPFVPFGYTPFTPEDINKLKTFHSSYKLDSPVSTVEDADKLLALETIETSVDDEAEWEHEVRHHRRRPTRDSNDDSIDLVPLYNGEGLDEDDLQDLLADLH</sequence>
<comment type="similarity">
    <text evidence="3">Belongs to the securin family.</text>
</comment>
<dbReference type="OMA" id="DCESANE"/>
<dbReference type="GO" id="GO:0001100">
    <property type="term" value="P:negative regulation of exit from mitosis"/>
    <property type="evidence" value="ECO:0007669"/>
    <property type="project" value="EnsemblFungi"/>
</dbReference>
<dbReference type="GO" id="GO:0000725">
    <property type="term" value="P:recombinational repair"/>
    <property type="evidence" value="ECO:0007669"/>
    <property type="project" value="EnsemblFungi"/>
</dbReference>
<dbReference type="GO" id="GO:0007127">
    <property type="term" value="P:meiosis I"/>
    <property type="evidence" value="ECO:0007669"/>
    <property type="project" value="EnsemblFungi"/>
</dbReference>
<feature type="region of interest" description="Disordered" evidence="6">
    <location>
        <begin position="1"/>
        <end position="29"/>
    </location>
</feature>
<keyword evidence="8" id="KW-1185">Reference proteome</keyword>
<dbReference type="GO" id="GO:0005634">
    <property type="term" value="C:nucleus"/>
    <property type="evidence" value="ECO:0007669"/>
    <property type="project" value="UniProtKB-SubCell"/>
</dbReference>
<evidence type="ECO:0000256" key="1">
    <source>
        <dbReference type="ARBA" id="ARBA00004123"/>
    </source>
</evidence>
<evidence type="ECO:0000256" key="4">
    <source>
        <dbReference type="ARBA" id="ARBA00022490"/>
    </source>
</evidence>
<dbReference type="InterPro" id="IPR006940">
    <property type="entry name" value="Securin_separation_inhibitor"/>
</dbReference>
<dbReference type="EMBL" id="HE576753">
    <property type="protein sequence ID" value="CCC68467.1"/>
    <property type="molecule type" value="Genomic_DNA"/>
</dbReference>
<dbReference type="STRING" id="1064592.G0VBZ0"/>
<dbReference type="InParanoid" id="G0VBZ0"/>
<evidence type="ECO:0000256" key="3">
    <source>
        <dbReference type="ARBA" id="ARBA00009264"/>
    </source>
</evidence>
<reference key="2">
    <citation type="submission" date="2011-08" db="EMBL/GenBank/DDBJ databases">
        <title>Genome sequence of Naumovozyma castellii.</title>
        <authorList>
            <person name="Gordon J.L."/>
            <person name="Armisen D."/>
            <person name="Proux-Wera E."/>
            <person name="OhEigeartaigh S.S."/>
            <person name="Byrne K.P."/>
            <person name="Wolfe K.H."/>
        </authorList>
    </citation>
    <scope>NUCLEOTIDE SEQUENCE</scope>
    <source>
        <strain>Type strain:CBS 4309</strain>
    </source>
</reference>
<gene>
    <name evidence="7" type="primary">NCAS0B03830</name>
    <name evidence="7" type="ordered locus">NCAS_0B03830</name>
</gene>